<name>A0A8H3PK89_9LECA</name>
<dbReference type="Proteomes" id="UP000664203">
    <property type="component" value="Unassembled WGS sequence"/>
</dbReference>
<protein>
    <submittedName>
        <fullName evidence="1">Uncharacterized protein</fullName>
    </submittedName>
</protein>
<proteinExistence type="predicted"/>
<dbReference type="EMBL" id="CAJPDR010000865">
    <property type="protein sequence ID" value="CAF9943022.1"/>
    <property type="molecule type" value="Genomic_DNA"/>
</dbReference>
<dbReference type="Gene3D" id="1.25.40.10">
    <property type="entry name" value="Tetratricopeptide repeat domain"/>
    <property type="match status" value="1"/>
</dbReference>
<organism evidence="1 2">
    <name type="scientific">Alectoria fallacina</name>
    <dbReference type="NCBI Taxonomy" id="1903189"/>
    <lineage>
        <taxon>Eukaryota</taxon>
        <taxon>Fungi</taxon>
        <taxon>Dikarya</taxon>
        <taxon>Ascomycota</taxon>
        <taxon>Pezizomycotina</taxon>
        <taxon>Lecanoromycetes</taxon>
        <taxon>OSLEUM clade</taxon>
        <taxon>Lecanoromycetidae</taxon>
        <taxon>Lecanorales</taxon>
        <taxon>Lecanorineae</taxon>
        <taxon>Parmeliaceae</taxon>
        <taxon>Alectoria</taxon>
    </lineage>
</organism>
<keyword evidence="2" id="KW-1185">Reference proteome</keyword>
<gene>
    <name evidence="1" type="ORF">ALECFALPRED_010440</name>
</gene>
<evidence type="ECO:0000313" key="1">
    <source>
        <dbReference type="EMBL" id="CAF9943022.1"/>
    </source>
</evidence>
<accession>A0A8H3PK89</accession>
<sequence length="404" mass="46296">MAPPSFLDYPPEIREQIYGDILSTANSRVESNDPDEPAHYEYQLAILRTCHQIHREAKKVFQDNVFIKITTPWSEAVEHIRSEGKVPSVTTGEKAEMFRDFHLWVFIDTPGAFYPNPHGRFSMLISLEDLESFNRFWHFSNLNNDRLNQHLRLKLTIRDPHVPDRKIPKDLQARLLMPFGMIKDLDTFTVHGSKLLPSVDEALKKERAIPDPTPEQCLEKGFALKDAGNALLKLGLHRQALQKYIDSFGAIHIHVSGRVRTVHCDGFYIRSLTSGTHKGQRGEIARTILRVQLVANIVLAYLKLEDFVEAHFWGKRSIVLFRHSVTGEDSDEIGEGRQDWVTHTWAFRIPARDAMGKIFYRTALASRALGKVADMKTLMKAAAVYLPHDEIVQKEIKALEEQRD</sequence>
<evidence type="ECO:0000313" key="2">
    <source>
        <dbReference type="Proteomes" id="UP000664203"/>
    </source>
</evidence>
<dbReference type="OrthoDB" id="5229512at2759"/>
<dbReference type="AlphaFoldDB" id="A0A8H3PK89"/>
<reference evidence="1" key="1">
    <citation type="submission" date="2021-03" db="EMBL/GenBank/DDBJ databases">
        <authorList>
            <person name="Tagirdzhanova G."/>
        </authorList>
    </citation>
    <scope>NUCLEOTIDE SEQUENCE</scope>
</reference>
<dbReference type="InterPro" id="IPR011990">
    <property type="entry name" value="TPR-like_helical_dom_sf"/>
</dbReference>
<comment type="caution">
    <text evidence="1">The sequence shown here is derived from an EMBL/GenBank/DDBJ whole genome shotgun (WGS) entry which is preliminary data.</text>
</comment>